<dbReference type="PANTHER" id="PTHR46238">
    <property type="entry name" value="REVERSE TRANSCRIPTASE DOMAIN-CONTAINING PROTEIN"/>
    <property type="match status" value="1"/>
</dbReference>
<reference evidence="1 2" key="1">
    <citation type="submission" date="2023-10" db="EMBL/GenBank/DDBJ databases">
        <title>Genome-Wide Identification Analysis in wild type Solanum Pinnatisectum Reveals Some Genes Defensing Phytophthora Infestans.</title>
        <authorList>
            <person name="Sun C."/>
        </authorList>
    </citation>
    <scope>NUCLEOTIDE SEQUENCE [LARGE SCALE GENOMIC DNA]</scope>
    <source>
        <strain evidence="1">LQN</strain>
        <tissue evidence="1">Leaf</tissue>
    </source>
</reference>
<dbReference type="Proteomes" id="UP001311915">
    <property type="component" value="Unassembled WGS sequence"/>
</dbReference>
<accession>A0AAV9LYZ6</accession>
<proteinExistence type="predicted"/>
<dbReference type="PANTHER" id="PTHR46238:SF8">
    <property type="entry name" value="ENDONUCLEASE_EXONUCLEASE_PHOSPHATASE DOMAIN-CONTAINING PROTEIN"/>
    <property type="match status" value="1"/>
</dbReference>
<evidence type="ECO:0000313" key="2">
    <source>
        <dbReference type="Proteomes" id="UP001311915"/>
    </source>
</evidence>
<name>A0AAV9LYZ6_9SOLN</name>
<protein>
    <submittedName>
        <fullName evidence="1">Uncharacterized protein</fullName>
    </submittedName>
</protein>
<dbReference type="AlphaFoldDB" id="A0AAV9LYZ6"/>
<gene>
    <name evidence="1" type="ORF">R3W88_023671</name>
</gene>
<evidence type="ECO:0000313" key="1">
    <source>
        <dbReference type="EMBL" id="KAK4730683.1"/>
    </source>
</evidence>
<comment type="caution">
    <text evidence="1">The sequence shown here is derived from an EMBL/GenBank/DDBJ whole genome shotgun (WGS) entry which is preliminary data.</text>
</comment>
<keyword evidence="2" id="KW-1185">Reference proteome</keyword>
<sequence>MRMLKWMCGLTRRDIIRNEDIHAKVEVAMDKMRKSRMRWFRHVKRTCMDAPVRRCERLTIEGLRRGRGRPKKYWIEVIRKDMTSLKLTKDMTLDRKAWRSRTGVEG</sequence>
<dbReference type="EMBL" id="JAWPEI010000003">
    <property type="protein sequence ID" value="KAK4730683.1"/>
    <property type="molecule type" value="Genomic_DNA"/>
</dbReference>
<organism evidence="1 2">
    <name type="scientific">Solanum pinnatisectum</name>
    <name type="common">tansyleaf nightshade</name>
    <dbReference type="NCBI Taxonomy" id="50273"/>
    <lineage>
        <taxon>Eukaryota</taxon>
        <taxon>Viridiplantae</taxon>
        <taxon>Streptophyta</taxon>
        <taxon>Embryophyta</taxon>
        <taxon>Tracheophyta</taxon>
        <taxon>Spermatophyta</taxon>
        <taxon>Magnoliopsida</taxon>
        <taxon>eudicotyledons</taxon>
        <taxon>Gunneridae</taxon>
        <taxon>Pentapetalae</taxon>
        <taxon>asterids</taxon>
        <taxon>lamiids</taxon>
        <taxon>Solanales</taxon>
        <taxon>Solanaceae</taxon>
        <taxon>Solanoideae</taxon>
        <taxon>Solaneae</taxon>
        <taxon>Solanum</taxon>
    </lineage>
</organism>